<reference evidence="10" key="1">
    <citation type="submission" date="2012-12" db="EMBL/GenBank/DDBJ databases">
        <authorList>
            <person name="Hellsten U."/>
            <person name="Grimwood J."/>
            <person name="Chapman J.A."/>
            <person name="Shapiro H."/>
            <person name="Aerts A."/>
            <person name="Otillar R.P."/>
            <person name="Terry A.Y."/>
            <person name="Boore J.L."/>
            <person name="Simakov O."/>
            <person name="Marletaz F."/>
            <person name="Cho S.-J."/>
            <person name="Edsinger-Gonzales E."/>
            <person name="Havlak P."/>
            <person name="Kuo D.-H."/>
            <person name="Larsson T."/>
            <person name="Lv J."/>
            <person name="Arendt D."/>
            <person name="Savage R."/>
            <person name="Osoegawa K."/>
            <person name="de Jong P."/>
            <person name="Lindberg D.R."/>
            <person name="Seaver E.C."/>
            <person name="Weisblat D.A."/>
            <person name="Putnam N.H."/>
            <person name="Grigoriev I.V."/>
            <person name="Rokhsar D.S."/>
        </authorList>
    </citation>
    <scope>NUCLEOTIDE SEQUENCE</scope>
    <source>
        <strain evidence="10">I ESC-2004</strain>
    </source>
</reference>
<name>R7US77_CAPTE</name>
<evidence type="ECO:0000256" key="4">
    <source>
        <dbReference type="ARBA" id="ARBA00022989"/>
    </source>
</evidence>
<keyword evidence="3 6" id="KW-0812">Transmembrane</keyword>
<dbReference type="GO" id="GO:0031526">
    <property type="term" value="C:brush border membrane"/>
    <property type="evidence" value="ECO:0007669"/>
    <property type="project" value="TreeGrafter"/>
</dbReference>
<keyword evidence="4 6" id="KW-1133">Transmembrane helix</keyword>
<organism evidence="8">
    <name type="scientific">Capitella teleta</name>
    <name type="common">Polychaete worm</name>
    <dbReference type="NCBI Taxonomy" id="283909"/>
    <lineage>
        <taxon>Eukaryota</taxon>
        <taxon>Metazoa</taxon>
        <taxon>Spiralia</taxon>
        <taxon>Lophotrochozoa</taxon>
        <taxon>Annelida</taxon>
        <taxon>Polychaeta</taxon>
        <taxon>Sedentaria</taxon>
        <taxon>Scolecida</taxon>
        <taxon>Capitellidae</taxon>
        <taxon>Capitella</taxon>
    </lineage>
</organism>
<dbReference type="OMA" id="EWYVNIS"/>
<reference evidence="9" key="3">
    <citation type="submission" date="2015-06" db="UniProtKB">
        <authorList>
            <consortium name="EnsemblMetazoa"/>
        </authorList>
    </citation>
    <scope>IDENTIFICATION</scope>
</reference>
<dbReference type="InterPro" id="IPR011701">
    <property type="entry name" value="MFS"/>
</dbReference>
<dbReference type="HOGENOM" id="CLU_001265_10_2_1"/>
<evidence type="ECO:0000259" key="7">
    <source>
        <dbReference type="PROSITE" id="PS50850"/>
    </source>
</evidence>
<keyword evidence="10" id="KW-1185">Reference proteome</keyword>
<comment type="subcellular location">
    <subcellularLocation>
        <location evidence="1">Membrane</location>
        <topology evidence="1">Multi-pass membrane protein</topology>
    </subcellularLocation>
</comment>
<dbReference type="PROSITE" id="PS50850">
    <property type="entry name" value="MFS"/>
    <property type="match status" value="1"/>
</dbReference>
<dbReference type="EMBL" id="KB300427">
    <property type="protein sequence ID" value="ELU06772.1"/>
    <property type="molecule type" value="Genomic_DNA"/>
</dbReference>
<feature type="transmembrane region" description="Helical" evidence="6">
    <location>
        <begin position="411"/>
        <end position="430"/>
    </location>
</feature>
<evidence type="ECO:0000256" key="2">
    <source>
        <dbReference type="ARBA" id="ARBA00022448"/>
    </source>
</evidence>
<dbReference type="STRING" id="283909.R7US77"/>
<feature type="transmembrane region" description="Helical" evidence="6">
    <location>
        <begin position="345"/>
        <end position="367"/>
    </location>
</feature>
<dbReference type="InterPro" id="IPR020846">
    <property type="entry name" value="MFS_dom"/>
</dbReference>
<evidence type="ECO:0000256" key="3">
    <source>
        <dbReference type="ARBA" id="ARBA00022692"/>
    </source>
</evidence>
<feature type="transmembrane region" description="Helical" evidence="6">
    <location>
        <begin position="120"/>
        <end position="143"/>
    </location>
</feature>
<proteinExistence type="predicted"/>
<accession>R7US77</accession>
<gene>
    <name evidence="8" type="ORF">CAPTEDRAFT_171281</name>
</gene>
<dbReference type="EnsemblMetazoa" id="CapteT171281">
    <property type="protein sequence ID" value="CapteP171281"/>
    <property type="gene ID" value="CapteG171281"/>
</dbReference>
<evidence type="ECO:0000313" key="10">
    <source>
        <dbReference type="Proteomes" id="UP000014760"/>
    </source>
</evidence>
<feature type="transmembrane region" description="Helical" evidence="6">
    <location>
        <begin position="97"/>
        <end position="114"/>
    </location>
</feature>
<dbReference type="FunCoup" id="R7US77">
    <property type="interactions" value="81"/>
</dbReference>
<dbReference type="Gene3D" id="1.20.1250.20">
    <property type="entry name" value="MFS general substrate transporter like domains"/>
    <property type="match status" value="1"/>
</dbReference>
<dbReference type="Pfam" id="PF07690">
    <property type="entry name" value="MFS_1"/>
    <property type="match status" value="1"/>
</dbReference>
<evidence type="ECO:0000313" key="9">
    <source>
        <dbReference type="EnsemblMetazoa" id="CapteP171281"/>
    </source>
</evidence>
<feature type="transmembrane region" description="Helical" evidence="6">
    <location>
        <begin position="191"/>
        <end position="209"/>
    </location>
</feature>
<reference evidence="8 10" key="2">
    <citation type="journal article" date="2013" name="Nature">
        <title>Insights into bilaterian evolution from three spiralian genomes.</title>
        <authorList>
            <person name="Simakov O."/>
            <person name="Marletaz F."/>
            <person name="Cho S.J."/>
            <person name="Edsinger-Gonzales E."/>
            <person name="Havlak P."/>
            <person name="Hellsten U."/>
            <person name="Kuo D.H."/>
            <person name="Larsson T."/>
            <person name="Lv J."/>
            <person name="Arendt D."/>
            <person name="Savage R."/>
            <person name="Osoegawa K."/>
            <person name="de Jong P."/>
            <person name="Grimwood J."/>
            <person name="Chapman J.A."/>
            <person name="Shapiro H."/>
            <person name="Aerts A."/>
            <person name="Otillar R.P."/>
            <person name="Terry A.Y."/>
            <person name="Boore J.L."/>
            <person name="Grigoriev I.V."/>
            <person name="Lindberg D.R."/>
            <person name="Seaver E.C."/>
            <person name="Weisblat D.A."/>
            <person name="Putnam N.H."/>
            <person name="Rokhsar D.S."/>
        </authorList>
    </citation>
    <scope>NUCLEOTIDE SEQUENCE</scope>
    <source>
        <strain evidence="8 10">I ESC-2004</strain>
    </source>
</reference>
<dbReference type="PANTHER" id="PTHR23504:SF31">
    <property type="entry name" value="MAJOR FACILITATOR SUPERFAMILY DOMAIN-CONTAINING PROTEIN 10"/>
    <property type="match status" value="1"/>
</dbReference>
<feature type="transmembrane region" description="Helical" evidence="6">
    <location>
        <begin position="262"/>
        <end position="280"/>
    </location>
</feature>
<feature type="transmembrane region" description="Helical" evidence="6">
    <location>
        <begin position="155"/>
        <end position="179"/>
    </location>
</feature>
<dbReference type="OrthoDB" id="196650at2759"/>
<evidence type="ECO:0000313" key="8">
    <source>
        <dbReference type="EMBL" id="ELU06772.1"/>
    </source>
</evidence>
<feature type="domain" description="Major facilitator superfamily (MFS) profile" evidence="7">
    <location>
        <begin position="1"/>
        <end position="432"/>
    </location>
</feature>
<dbReference type="PROSITE" id="PS00216">
    <property type="entry name" value="SUGAR_TRANSPORT_1"/>
    <property type="match status" value="1"/>
</dbReference>
<dbReference type="FunFam" id="1.20.1250.20:FF:000223">
    <property type="entry name" value="Major facilitator superfamily domain-containing protein"/>
    <property type="match status" value="1"/>
</dbReference>
<dbReference type="AlphaFoldDB" id="R7US77"/>
<keyword evidence="5 6" id="KW-0472">Membrane</keyword>
<feature type="transmembrane region" description="Helical" evidence="6">
    <location>
        <begin position="321"/>
        <end position="339"/>
    </location>
</feature>
<evidence type="ECO:0000256" key="1">
    <source>
        <dbReference type="ARBA" id="ARBA00004141"/>
    </source>
</evidence>
<feature type="transmembrane region" description="Helical" evidence="6">
    <location>
        <begin position="292"/>
        <end position="309"/>
    </location>
</feature>
<dbReference type="Proteomes" id="UP000014760">
    <property type="component" value="Unassembled WGS sequence"/>
</dbReference>
<feature type="transmembrane region" description="Helical" evidence="6">
    <location>
        <begin position="64"/>
        <end position="85"/>
    </location>
</feature>
<dbReference type="SUPFAM" id="SSF103473">
    <property type="entry name" value="MFS general substrate transporter"/>
    <property type="match status" value="1"/>
</dbReference>
<dbReference type="InterPro" id="IPR036259">
    <property type="entry name" value="MFS_trans_sf"/>
</dbReference>
<keyword evidence="2" id="KW-0813">Transport</keyword>
<sequence length="433" mass="47257">MLPVVFIALVLDLLAFTMILPLLPSLLDYYGNQDQDGLYSLLHSAVHGFRQLVGAPDTPRWNSVLFGGLIGSMFSFLQFLASPLMGAMSDVYGRRPVVLLSTIGVGISYVIWAVSHNFSLFVLSRIIGGISKGNVSISTAIVADISPPEKRGRGMAVIGIAFSVGFIIGPMIGAGFSVMNRNSVGFNSAPALFAIFLLSVDLLYIYCFLKETLPSERRMKSLGSGVKAAWPLISPLSLFKFEAVQNVPLQDLRRMQRVGGVYFLYLFFYSGLEFTLTFLTHNRFNYDSMKQGKMFFFIGIIMVIIQGGFVRRLKSGREISFSMKAMLTLIPAFLLVAFAQREIILYAGLSLFAFASAVVVPCLTTHISSYGTVEQKGAVLGIFRSLGALARALGPAAACTLYWSVGAEACYSIGAVCLFIPLFLLYRAGVKTE</sequence>
<dbReference type="EMBL" id="AMQN01007324">
    <property type="status" value="NOT_ANNOTATED_CDS"/>
    <property type="molecule type" value="Genomic_DNA"/>
</dbReference>
<dbReference type="InterPro" id="IPR005829">
    <property type="entry name" value="Sugar_transporter_CS"/>
</dbReference>
<dbReference type="PANTHER" id="PTHR23504">
    <property type="entry name" value="MAJOR FACILITATOR SUPERFAMILY DOMAIN-CONTAINING PROTEIN 10"/>
    <property type="match status" value="1"/>
</dbReference>
<protein>
    <recommendedName>
        <fullName evidence="7">Major facilitator superfamily (MFS) profile domain-containing protein</fullName>
    </recommendedName>
</protein>
<evidence type="ECO:0000256" key="5">
    <source>
        <dbReference type="ARBA" id="ARBA00023136"/>
    </source>
</evidence>
<dbReference type="GO" id="GO:0022857">
    <property type="term" value="F:transmembrane transporter activity"/>
    <property type="evidence" value="ECO:0007669"/>
    <property type="project" value="InterPro"/>
</dbReference>
<dbReference type="CDD" id="cd17389">
    <property type="entry name" value="MFS_MFSD10"/>
    <property type="match status" value="1"/>
</dbReference>
<evidence type="ECO:0000256" key="6">
    <source>
        <dbReference type="SAM" id="Phobius"/>
    </source>
</evidence>